<dbReference type="GO" id="GO:0000981">
    <property type="term" value="F:DNA-binding transcription factor activity, RNA polymerase II-specific"/>
    <property type="evidence" value="ECO:0007669"/>
    <property type="project" value="TreeGrafter"/>
</dbReference>
<feature type="domain" description="C2H2-type" evidence="7">
    <location>
        <begin position="529"/>
        <end position="556"/>
    </location>
</feature>
<evidence type="ECO:0000313" key="9">
    <source>
        <dbReference type="Proteomes" id="UP000261660"/>
    </source>
</evidence>
<dbReference type="PROSITE" id="PS00028">
    <property type="entry name" value="ZINC_FINGER_C2H2_1"/>
    <property type="match status" value="7"/>
</dbReference>
<dbReference type="FunFam" id="3.30.160.60:FF:000345">
    <property type="entry name" value="Zinc finger protein Gfi-1"/>
    <property type="match status" value="1"/>
</dbReference>
<dbReference type="GO" id="GO:0008270">
    <property type="term" value="F:zinc ion binding"/>
    <property type="evidence" value="ECO:0007669"/>
    <property type="project" value="UniProtKB-KW"/>
</dbReference>
<feature type="domain" description="C2H2-type" evidence="7">
    <location>
        <begin position="442"/>
        <end position="469"/>
    </location>
</feature>
<dbReference type="GO" id="GO:0045893">
    <property type="term" value="P:positive regulation of DNA-templated transcription"/>
    <property type="evidence" value="ECO:0007669"/>
    <property type="project" value="UniProtKB-ARBA"/>
</dbReference>
<dbReference type="GeneTree" id="ENSGT00940000162367"/>
<dbReference type="GO" id="GO:0000977">
    <property type="term" value="F:RNA polymerase II transcription regulatory region sequence-specific DNA binding"/>
    <property type="evidence" value="ECO:0007669"/>
    <property type="project" value="TreeGrafter"/>
</dbReference>
<name>A0A3Q3F6A4_9LABR</name>
<dbReference type="FunFam" id="3.30.160.60:FF:001732">
    <property type="entry name" value="Zgc:162936"/>
    <property type="match status" value="1"/>
</dbReference>
<evidence type="ECO:0000259" key="7">
    <source>
        <dbReference type="PROSITE" id="PS50157"/>
    </source>
</evidence>
<feature type="domain" description="C2H2-type" evidence="7">
    <location>
        <begin position="585"/>
        <end position="613"/>
    </location>
</feature>
<evidence type="ECO:0000256" key="5">
    <source>
        <dbReference type="PROSITE-ProRule" id="PRU00042"/>
    </source>
</evidence>
<dbReference type="SUPFAM" id="SSF57667">
    <property type="entry name" value="beta-beta-alpha zinc fingers"/>
    <property type="match status" value="5"/>
</dbReference>
<dbReference type="Gene3D" id="3.30.160.60">
    <property type="entry name" value="Classic Zinc Finger"/>
    <property type="match status" value="8"/>
</dbReference>
<dbReference type="GO" id="GO:0005634">
    <property type="term" value="C:nucleus"/>
    <property type="evidence" value="ECO:0007669"/>
    <property type="project" value="TreeGrafter"/>
</dbReference>
<dbReference type="PANTHER" id="PTHR24409">
    <property type="entry name" value="ZINC FINGER PROTEIN 142"/>
    <property type="match status" value="1"/>
</dbReference>
<evidence type="ECO:0000256" key="3">
    <source>
        <dbReference type="ARBA" id="ARBA00022771"/>
    </source>
</evidence>
<feature type="region of interest" description="Disordered" evidence="6">
    <location>
        <begin position="208"/>
        <end position="245"/>
    </location>
</feature>
<dbReference type="Ensembl" id="ENSLBET00000015243.1">
    <property type="protein sequence ID" value="ENSLBEP00000014387.1"/>
    <property type="gene ID" value="ENSLBEG00000011198.1"/>
</dbReference>
<evidence type="ECO:0000256" key="4">
    <source>
        <dbReference type="ARBA" id="ARBA00022833"/>
    </source>
</evidence>
<feature type="domain" description="C2H2-type" evidence="7">
    <location>
        <begin position="360"/>
        <end position="387"/>
    </location>
</feature>
<dbReference type="PANTHER" id="PTHR24409:SF295">
    <property type="entry name" value="AZ2-RELATED"/>
    <property type="match status" value="1"/>
</dbReference>
<feature type="domain" description="C2H2-type" evidence="7">
    <location>
        <begin position="255"/>
        <end position="282"/>
    </location>
</feature>
<feature type="compositionally biased region" description="Basic and acidic residues" evidence="6">
    <location>
        <begin position="224"/>
        <end position="233"/>
    </location>
</feature>
<dbReference type="SMART" id="SM00355">
    <property type="entry name" value="ZnF_C2H2"/>
    <property type="match status" value="8"/>
</dbReference>
<dbReference type="InterPro" id="IPR036236">
    <property type="entry name" value="Znf_C2H2_sf"/>
</dbReference>
<reference evidence="8" key="1">
    <citation type="submission" date="2025-08" db="UniProtKB">
        <authorList>
            <consortium name="Ensembl"/>
        </authorList>
    </citation>
    <scope>IDENTIFICATION</scope>
</reference>
<dbReference type="FunFam" id="3.30.160.60:FF:000624">
    <property type="entry name" value="zinc finger protein 697"/>
    <property type="match status" value="1"/>
</dbReference>
<proteinExistence type="predicted"/>
<protein>
    <submittedName>
        <fullName evidence="8">Zinc finger protein 648-like</fullName>
    </submittedName>
</protein>
<organism evidence="8 9">
    <name type="scientific">Labrus bergylta</name>
    <name type="common">ballan wrasse</name>
    <dbReference type="NCBI Taxonomy" id="56723"/>
    <lineage>
        <taxon>Eukaryota</taxon>
        <taxon>Metazoa</taxon>
        <taxon>Chordata</taxon>
        <taxon>Craniata</taxon>
        <taxon>Vertebrata</taxon>
        <taxon>Euteleostomi</taxon>
        <taxon>Actinopterygii</taxon>
        <taxon>Neopterygii</taxon>
        <taxon>Teleostei</taxon>
        <taxon>Neoteleostei</taxon>
        <taxon>Acanthomorphata</taxon>
        <taxon>Eupercaria</taxon>
        <taxon>Labriformes</taxon>
        <taxon>Labridae</taxon>
        <taxon>Labrus</taxon>
    </lineage>
</organism>
<dbReference type="FunFam" id="3.30.160.60:FF:001049">
    <property type="entry name" value="zinc finger protein 319"/>
    <property type="match status" value="1"/>
</dbReference>
<keyword evidence="4" id="KW-0862">Zinc</keyword>
<evidence type="ECO:0000313" key="8">
    <source>
        <dbReference type="Ensembl" id="ENSLBEP00000014387.1"/>
    </source>
</evidence>
<keyword evidence="9" id="KW-1185">Reference proteome</keyword>
<keyword evidence="1" id="KW-0479">Metal-binding</keyword>
<dbReference type="Proteomes" id="UP000261660">
    <property type="component" value="Unplaced"/>
</dbReference>
<feature type="domain" description="C2H2-type" evidence="7">
    <location>
        <begin position="557"/>
        <end position="584"/>
    </location>
</feature>
<accession>A0A3Q3F6A4</accession>
<dbReference type="InterPro" id="IPR013087">
    <property type="entry name" value="Znf_C2H2_type"/>
</dbReference>
<evidence type="ECO:0000256" key="2">
    <source>
        <dbReference type="ARBA" id="ARBA00022737"/>
    </source>
</evidence>
<dbReference type="InParanoid" id="A0A3Q3F6A4"/>
<evidence type="ECO:0000256" key="1">
    <source>
        <dbReference type="ARBA" id="ARBA00022723"/>
    </source>
</evidence>
<reference evidence="8" key="2">
    <citation type="submission" date="2025-09" db="UniProtKB">
        <authorList>
            <consortium name="Ensembl"/>
        </authorList>
    </citation>
    <scope>IDENTIFICATION</scope>
</reference>
<dbReference type="STRING" id="56723.ENSLBEP00000014387"/>
<keyword evidence="3 5" id="KW-0863">Zinc-finger</keyword>
<dbReference type="Pfam" id="PF00096">
    <property type="entry name" value="zf-C2H2"/>
    <property type="match status" value="5"/>
</dbReference>
<dbReference type="GO" id="GO:0005694">
    <property type="term" value="C:chromosome"/>
    <property type="evidence" value="ECO:0007669"/>
    <property type="project" value="UniProtKB-ARBA"/>
</dbReference>
<keyword evidence="2" id="KW-0677">Repeat</keyword>
<feature type="domain" description="C2H2-type" evidence="7">
    <location>
        <begin position="388"/>
        <end position="416"/>
    </location>
</feature>
<sequence length="657" mass="75253">MLNPNQIFLNLSVGVQSLGSLRTAPAFSEKDICPPYSKMSDYLMKEFRALLSTTMESVLRRAMFEIMKIFENSIHDHQLELAQKGEEIVQLKVKLQRAEIKLRDNGCAGDERAEMNNTTSEIRNKPEDTLNASAQTSVVSEIDFEGKVSTCGQYLYNLCCFNISKNVLPFLFFFPTDSSLNDKNNQTLGNNLLRHINVPLQENTQAVVQVPKKRGRKPRPQETTSKRKSEDKGIAVTKSNPPGKETVVEEGKEMYSCKYCKKAFDSPFGRNVHVRFHKWCKGCKTVFASPSALKYHKPNCAKFQKMMAKKAQSSVAQVPELSNKESPPIKKTVITKKDSTASTSNHSDSSGEKDQPIKQYSCLHCNAKFKWHFKLQEHMRIHTGEKPFTCSICSRKFRVNQFLKLHMARLHKMEVNSEDLNVDLSWTNRGWEACGTYNPNGYTCNVCLQVKKNKYLLIEHYRIHTGEKPFKCVKCHKRFRFRGHHTRRVTTFANRDPLRSQSNSQLLTLRHANTLSHPAALSGGNGRPYTCPYCTKCFTYPSHQRRHLLRHTGVRLHPCQFCEKSFLTPSELTVHTRTHTGERPFGCAQCGKRFARSGNLRAHQRDVHMGKRPFACTECGKRFAHRGNLRVHNHRVHQGDPYYIDDQQEPDLGQNPI</sequence>
<dbReference type="PROSITE" id="PS50157">
    <property type="entry name" value="ZINC_FINGER_C2H2_2"/>
    <property type="match status" value="8"/>
</dbReference>
<feature type="domain" description="C2H2-type" evidence="7">
    <location>
        <begin position="614"/>
        <end position="642"/>
    </location>
</feature>
<feature type="region of interest" description="Disordered" evidence="6">
    <location>
        <begin position="314"/>
        <end position="355"/>
    </location>
</feature>
<evidence type="ECO:0000256" key="6">
    <source>
        <dbReference type="SAM" id="MobiDB-lite"/>
    </source>
</evidence>
<dbReference type="AlphaFoldDB" id="A0A3Q3F6A4"/>